<feature type="domain" description="HTH tetR-type" evidence="6">
    <location>
        <begin position="11"/>
        <end position="71"/>
    </location>
</feature>
<dbReference type="InterPro" id="IPR001647">
    <property type="entry name" value="HTH_TetR"/>
</dbReference>
<dbReference type="Gene3D" id="1.10.357.10">
    <property type="entry name" value="Tetracycline Repressor, domain 2"/>
    <property type="match status" value="1"/>
</dbReference>
<gene>
    <name evidence="7" type="ORF">GCM10011574_22300</name>
</gene>
<dbReference type="GO" id="GO:0000976">
    <property type="term" value="F:transcription cis-regulatory region binding"/>
    <property type="evidence" value="ECO:0007669"/>
    <property type="project" value="TreeGrafter"/>
</dbReference>
<keyword evidence="2 4" id="KW-0238">DNA-binding</keyword>
<accession>A0A8H9GX15</accession>
<keyword evidence="3" id="KW-0804">Transcription</keyword>
<keyword evidence="1" id="KW-0805">Transcription regulation</keyword>
<dbReference type="PRINTS" id="PR00455">
    <property type="entry name" value="HTHTETR"/>
</dbReference>
<reference evidence="7" key="1">
    <citation type="journal article" date="2014" name="Int. J. Syst. Evol. Microbiol.">
        <title>Complete genome sequence of Corynebacterium casei LMG S-19264T (=DSM 44701T), isolated from a smear-ripened cheese.</title>
        <authorList>
            <consortium name="US DOE Joint Genome Institute (JGI-PGF)"/>
            <person name="Walter F."/>
            <person name="Albersmeier A."/>
            <person name="Kalinowski J."/>
            <person name="Ruckert C."/>
        </authorList>
    </citation>
    <scope>NUCLEOTIDE SEQUENCE</scope>
    <source>
        <strain evidence="7">CGMCC 4.7138</strain>
    </source>
</reference>
<dbReference type="RefSeq" id="WP_142571012.1">
    <property type="nucleotide sequence ID" value="NZ_BMMN01000003.1"/>
</dbReference>
<dbReference type="Proteomes" id="UP000653480">
    <property type="component" value="Unassembled WGS sequence"/>
</dbReference>
<evidence type="ECO:0000256" key="1">
    <source>
        <dbReference type="ARBA" id="ARBA00023015"/>
    </source>
</evidence>
<dbReference type="PANTHER" id="PTHR30055:SF234">
    <property type="entry name" value="HTH-TYPE TRANSCRIPTIONAL REGULATOR BETI"/>
    <property type="match status" value="1"/>
</dbReference>
<dbReference type="PROSITE" id="PS50977">
    <property type="entry name" value="HTH_TETR_2"/>
    <property type="match status" value="1"/>
</dbReference>
<evidence type="ECO:0000256" key="2">
    <source>
        <dbReference type="ARBA" id="ARBA00023125"/>
    </source>
</evidence>
<protein>
    <submittedName>
        <fullName evidence="7">TetR family transcriptional regulator</fullName>
    </submittedName>
</protein>
<dbReference type="GO" id="GO:0003700">
    <property type="term" value="F:DNA-binding transcription factor activity"/>
    <property type="evidence" value="ECO:0007669"/>
    <property type="project" value="TreeGrafter"/>
</dbReference>
<evidence type="ECO:0000256" key="5">
    <source>
        <dbReference type="SAM" id="MobiDB-lite"/>
    </source>
</evidence>
<name>A0A8H9GX15_9ACTN</name>
<evidence type="ECO:0000259" key="6">
    <source>
        <dbReference type="PROSITE" id="PS50977"/>
    </source>
</evidence>
<comment type="caution">
    <text evidence="7">The sequence shown here is derived from an EMBL/GenBank/DDBJ whole genome shotgun (WGS) entry which is preliminary data.</text>
</comment>
<keyword evidence="8" id="KW-1185">Reference proteome</keyword>
<sequence>MERLTRAELQARNRARVLTAARDEFTERGFRDAKVDAIADRAGLTRGAVYSNFPGKRALYFSVLADLAEREAEPDGLRRSSSASGETPVGEADAETNDAGTVDLGTPAAATAREALGAFARAWVSRLPLATDGPARLGMDLMPEVLADQRIRQPFAQLMKLNAIVLGLALERLDGHARARRRVRVAETALTTLHGVSQMADAAPGFVEPFDIVAACAGLADLDLGDRWDPPHLPFVPRARPAREPWSPPLAVDAVRGEPVPLARDGVVAVLGLHRLEAVEEAVRAMPPGGEVTAVLVTGDAGELGPLARLTLADLRACLRQVLPAPAWPRLRVVHDDEGAVAAAAGVTAVSDGTEAAVLVRSGRVVARADGYGACHAAASAEL</sequence>
<evidence type="ECO:0000256" key="4">
    <source>
        <dbReference type="PROSITE-ProRule" id="PRU00335"/>
    </source>
</evidence>
<dbReference type="InterPro" id="IPR009057">
    <property type="entry name" value="Homeodomain-like_sf"/>
</dbReference>
<proteinExistence type="predicted"/>
<dbReference type="SUPFAM" id="SSF46689">
    <property type="entry name" value="Homeodomain-like"/>
    <property type="match status" value="1"/>
</dbReference>
<dbReference type="PANTHER" id="PTHR30055">
    <property type="entry name" value="HTH-TYPE TRANSCRIPTIONAL REGULATOR RUTR"/>
    <property type="match status" value="1"/>
</dbReference>
<evidence type="ECO:0000313" key="8">
    <source>
        <dbReference type="Proteomes" id="UP000653480"/>
    </source>
</evidence>
<feature type="DNA-binding region" description="H-T-H motif" evidence="4">
    <location>
        <begin position="34"/>
        <end position="53"/>
    </location>
</feature>
<dbReference type="EMBL" id="BMMN01000003">
    <property type="protein sequence ID" value="GGO08065.1"/>
    <property type="molecule type" value="Genomic_DNA"/>
</dbReference>
<dbReference type="AlphaFoldDB" id="A0A8H9GX15"/>
<reference evidence="7" key="2">
    <citation type="submission" date="2020-09" db="EMBL/GenBank/DDBJ databases">
        <authorList>
            <person name="Sun Q."/>
            <person name="Zhou Y."/>
        </authorList>
    </citation>
    <scope>NUCLEOTIDE SEQUENCE</scope>
    <source>
        <strain evidence="7">CGMCC 4.7138</strain>
    </source>
</reference>
<organism evidence="7 8">
    <name type="scientific">Microbispora bryophytorum</name>
    <dbReference type="NCBI Taxonomy" id="1460882"/>
    <lineage>
        <taxon>Bacteria</taxon>
        <taxon>Bacillati</taxon>
        <taxon>Actinomycetota</taxon>
        <taxon>Actinomycetes</taxon>
        <taxon>Streptosporangiales</taxon>
        <taxon>Streptosporangiaceae</taxon>
        <taxon>Microbispora</taxon>
    </lineage>
</organism>
<dbReference type="Pfam" id="PF00440">
    <property type="entry name" value="TetR_N"/>
    <property type="match status" value="1"/>
</dbReference>
<dbReference type="InterPro" id="IPR050109">
    <property type="entry name" value="HTH-type_TetR-like_transc_reg"/>
</dbReference>
<evidence type="ECO:0000313" key="7">
    <source>
        <dbReference type="EMBL" id="GGO08065.1"/>
    </source>
</evidence>
<dbReference type="OrthoDB" id="3813186at2"/>
<evidence type="ECO:0000256" key="3">
    <source>
        <dbReference type="ARBA" id="ARBA00023163"/>
    </source>
</evidence>
<feature type="region of interest" description="Disordered" evidence="5">
    <location>
        <begin position="72"/>
        <end position="104"/>
    </location>
</feature>